<proteinExistence type="inferred from homology"/>
<comment type="similarity">
    <text evidence="1">Belongs to the folylpolyglutamate synthase family.</text>
</comment>
<keyword evidence="5" id="KW-0067">ATP-binding</keyword>
<evidence type="ECO:0000256" key="7">
    <source>
        <dbReference type="SAM" id="MobiDB-lite"/>
    </source>
</evidence>
<feature type="domain" description="Mur ligase central" evidence="8">
    <location>
        <begin position="25"/>
        <end position="186"/>
    </location>
</feature>
<evidence type="ECO:0000259" key="8">
    <source>
        <dbReference type="Pfam" id="PF08245"/>
    </source>
</evidence>
<feature type="region of interest" description="Disordered" evidence="7">
    <location>
        <begin position="615"/>
        <end position="677"/>
    </location>
</feature>
<dbReference type="InterPro" id="IPR036565">
    <property type="entry name" value="Mur-like_cat_sf"/>
</dbReference>
<evidence type="ECO:0000313" key="9">
    <source>
        <dbReference type="EMBL" id="KAF1970504.1"/>
    </source>
</evidence>
<dbReference type="OrthoDB" id="5212574at2759"/>
<evidence type="ECO:0000256" key="5">
    <source>
        <dbReference type="ARBA" id="ARBA00022840"/>
    </source>
</evidence>
<sequence>MIQPGLERISRLLQNVQFPWKAVHVAGTNGKGSICGLTSHLLTRRCIKNGRFTSPHLVNRWDCININSEPVSEREFRKVEDHFINLNQRENINASEFELLTATAFTLFNENKVDVGVIEVGMGGKLDATNILNNQVVSVIAKIARDHQGFLGDTLEEIASHKAGILRPNVPYLVNPMNDIWVHQVIEDYAREIGAGPRILVDTQELSSTLFKSAYFKAFAEGKLPYQLDNAVMAFLAYLQVLRSMDLSADWKQNVKILKGLKNKTVLQGRQHSVKVPVVFGSFRQVLVDGAHNEDAADTLRDYVKKKLEGRPPSKKYESVDSNGKWPITWVIAMTEGRDPRAFLRKLLKPGDNIITTSFNPVEGMPWVKPLDPKVLLSVAKELRPDITGLAIPKRGVYRALCAAKYLSPSAHIVLTGSLYLVGDFFREHQVAQEGLLNNAEFPSIRQIDMDEKERVEAALLEKVAERQSEDDNKQAISRPVRIGVKIRESEEAKQLRLEIERLEEEMKSFGFGEFTPQSTPSLPPAKVTFPESVESTVPIRPTNRTFDSRTSVAFPDRQIDGSEGNAPARNPLIRYHEVDRPKVEYPAEEHNVRSQDFRAFDPKSVTATNFAKSSLPERSSYKGEKRVRATKSSHTLSKSGHINDSEGRKKTKFVKKQRSSSAPAGGEYMFHYPESV</sequence>
<dbReference type="InterPro" id="IPR001645">
    <property type="entry name" value="Folylpolyglutamate_synth"/>
</dbReference>
<keyword evidence="2 9" id="KW-0436">Ligase</keyword>
<keyword evidence="4" id="KW-0547">Nucleotide-binding</keyword>
<gene>
    <name evidence="9" type="ORF">BU23DRAFT_570676</name>
</gene>
<dbReference type="Pfam" id="PF08245">
    <property type="entry name" value="Mur_ligase_M"/>
    <property type="match status" value="1"/>
</dbReference>
<evidence type="ECO:0000313" key="10">
    <source>
        <dbReference type="Proteomes" id="UP000800036"/>
    </source>
</evidence>
<evidence type="ECO:0000256" key="1">
    <source>
        <dbReference type="ARBA" id="ARBA00008276"/>
    </source>
</evidence>
<evidence type="ECO:0000256" key="6">
    <source>
        <dbReference type="ARBA" id="ARBA00022842"/>
    </source>
</evidence>
<dbReference type="InterPro" id="IPR036615">
    <property type="entry name" value="Mur_ligase_C_dom_sf"/>
</dbReference>
<dbReference type="AlphaFoldDB" id="A0A6A5V0F9"/>
<dbReference type="Gene3D" id="3.40.1190.10">
    <property type="entry name" value="Mur-like, catalytic domain"/>
    <property type="match status" value="1"/>
</dbReference>
<dbReference type="PANTHER" id="PTHR11136">
    <property type="entry name" value="FOLYLPOLYGLUTAMATE SYNTHASE-RELATED"/>
    <property type="match status" value="1"/>
</dbReference>
<dbReference type="PANTHER" id="PTHR11136:SF0">
    <property type="entry name" value="DIHYDROFOLATE SYNTHETASE-RELATED"/>
    <property type="match status" value="1"/>
</dbReference>
<dbReference type="GO" id="GO:0046872">
    <property type="term" value="F:metal ion binding"/>
    <property type="evidence" value="ECO:0007669"/>
    <property type="project" value="UniProtKB-KW"/>
</dbReference>
<feature type="compositionally biased region" description="Polar residues" evidence="7">
    <location>
        <begin position="631"/>
        <end position="641"/>
    </location>
</feature>
<dbReference type="Gene3D" id="3.90.190.20">
    <property type="entry name" value="Mur ligase, C-terminal domain"/>
    <property type="match status" value="1"/>
</dbReference>
<keyword evidence="3" id="KW-0479">Metal-binding</keyword>
<dbReference type="GO" id="GO:0005739">
    <property type="term" value="C:mitochondrion"/>
    <property type="evidence" value="ECO:0007669"/>
    <property type="project" value="TreeGrafter"/>
</dbReference>
<protein>
    <submittedName>
        <fullName evidence="9">Mur ligase</fullName>
    </submittedName>
</protein>
<dbReference type="GO" id="GO:0005829">
    <property type="term" value="C:cytosol"/>
    <property type="evidence" value="ECO:0007669"/>
    <property type="project" value="TreeGrafter"/>
</dbReference>
<dbReference type="InterPro" id="IPR018109">
    <property type="entry name" value="Folylpolyglutamate_synth_CS"/>
</dbReference>
<dbReference type="UniPathway" id="UPA00850"/>
<reference evidence="9" key="1">
    <citation type="journal article" date="2020" name="Stud. Mycol.">
        <title>101 Dothideomycetes genomes: a test case for predicting lifestyles and emergence of pathogens.</title>
        <authorList>
            <person name="Haridas S."/>
            <person name="Albert R."/>
            <person name="Binder M."/>
            <person name="Bloem J."/>
            <person name="Labutti K."/>
            <person name="Salamov A."/>
            <person name="Andreopoulos B."/>
            <person name="Baker S."/>
            <person name="Barry K."/>
            <person name="Bills G."/>
            <person name="Bluhm B."/>
            <person name="Cannon C."/>
            <person name="Castanera R."/>
            <person name="Culley D."/>
            <person name="Daum C."/>
            <person name="Ezra D."/>
            <person name="Gonzalez J."/>
            <person name="Henrissat B."/>
            <person name="Kuo A."/>
            <person name="Liang C."/>
            <person name="Lipzen A."/>
            <person name="Lutzoni F."/>
            <person name="Magnuson J."/>
            <person name="Mondo S."/>
            <person name="Nolan M."/>
            <person name="Ohm R."/>
            <person name="Pangilinan J."/>
            <person name="Park H.-J."/>
            <person name="Ramirez L."/>
            <person name="Alfaro M."/>
            <person name="Sun H."/>
            <person name="Tritt A."/>
            <person name="Yoshinaga Y."/>
            <person name="Zwiers L.-H."/>
            <person name="Turgeon B."/>
            <person name="Goodwin S."/>
            <person name="Spatafora J."/>
            <person name="Crous P."/>
            <person name="Grigoriev I."/>
        </authorList>
    </citation>
    <scope>NUCLEOTIDE SEQUENCE</scope>
    <source>
        <strain evidence="9">CBS 107.79</strain>
    </source>
</reference>
<dbReference type="EMBL" id="ML976700">
    <property type="protein sequence ID" value="KAF1970504.1"/>
    <property type="molecule type" value="Genomic_DNA"/>
</dbReference>
<dbReference type="NCBIfam" id="TIGR01499">
    <property type="entry name" value="folC"/>
    <property type="match status" value="1"/>
</dbReference>
<dbReference type="PROSITE" id="PS01012">
    <property type="entry name" value="FOLYLPOLYGLU_SYNT_2"/>
    <property type="match status" value="1"/>
</dbReference>
<keyword evidence="6" id="KW-0460">Magnesium</keyword>
<dbReference type="GO" id="GO:0005524">
    <property type="term" value="F:ATP binding"/>
    <property type="evidence" value="ECO:0007669"/>
    <property type="project" value="UniProtKB-KW"/>
</dbReference>
<organism evidence="9 10">
    <name type="scientific">Bimuria novae-zelandiae CBS 107.79</name>
    <dbReference type="NCBI Taxonomy" id="1447943"/>
    <lineage>
        <taxon>Eukaryota</taxon>
        <taxon>Fungi</taxon>
        <taxon>Dikarya</taxon>
        <taxon>Ascomycota</taxon>
        <taxon>Pezizomycotina</taxon>
        <taxon>Dothideomycetes</taxon>
        <taxon>Pleosporomycetidae</taxon>
        <taxon>Pleosporales</taxon>
        <taxon>Massarineae</taxon>
        <taxon>Didymosphaeriaceae</taxon>
        <taxon>Bimuria</taxon>
    </lineage>
</organism>
<dbReference type="Proteomes" id="UP000800036">
    <property type="component" value="Unassembled WGS sequence"/>
</dbReference>
<feature type="compositionally biased region" description="Basic residues" evidence="7">
    <location>
        <begin position="650"/>
        <end position="659"/>
    </location>
</feature>
<dbReference type="InterPro" id="IPR013221">
    <property type="entry name" value="Mur_ligase_cen"/>
</dbReference>
<evidence type="ECO:0000256" key="2">
    <source>
        <dbReference type="ARBA" id="ARBA00022598"/>
    </source>
</evidence>
<name>A0A6A5V0F9_9PLEO</name>
<dbReference type="GO" id="GO:0004326">
    <property type="term" value="F:tetrahydrofolylpolyglutamate synthase activity"/>
    <property type="evidence" value="ECO:0007669"/>
    <property type="project" value="InterPro"/>
</dbReference>
<keyword evidence="10" id="KW-1185">Reference proteome</keyword>
<dbReference type="GO" id="GO:0008841">
    <property type="term" value="F:dihydrofolate synthase activity"/>
    <property type="evidence" value="ECO:0007669"/>
    <property type="project" value="TreeGrafter"/>
</dbReference>
<accession>A0A6A5V0F9</accession>
<evidence type="ECO:0000256" key="4">
    <source>
        <dbReference type="ARBA" id="ARBA00022741"/>
    </source>
</evidence>
<evidence type="ECO:0000256" key="3">
    <source>
        <dbReference type="ARBA" id="ARBA00022723"/>
    </source>
</evidence>
<dbReference type="SUPFAM" id="SSF53244">
    <property type="entry name" value="MurD-like peptide ligases, peptide-binding domain"/>
    <property type="match status" value="1"/>
</dbReference>
<dbReference type="SUPFAM" id="SSF53623">
    <property type="entry name" value="MurD-like peptide ligases, catalytic domain"/>
    <property type="match status" value="1"/>
</dbReference>